<reference evidence="4" key="1">
    <citation type="journal article" date="2011" name="J. Bacteriol.">
        <title>Complete genome sequence of NBRC 3288, a unique cellulose-nonproducing strain of Gluconacetobacter xylinus isolated from vinegar.</title>
        <authorList>
            <person name="Ogino H."/>
            <person name="Azuma Y."/>
            <person name="Hosoyama A."/>
            <person name="Nakazawa H."/>
            <person name="Matsutani M."/>
            <person name="Hasegawa A."/>
            <person name="Otsuyama K."/>
            <person name="Matsushita K."/>
            <person name="Fujita N."/>
            <person name="Shirai M."/>
        </authorList>
    </citation>
    <scope>NUCLEOTIDE SEQUENCE [LARGE SCALE GENOMIC DNA]</scope>
    <source>
        <strain evidence="4">NBRC 3288 / BCRC 11682 / LMG 1693</strain>
    </source>
</reference>
<keyword evidence="1" id="KW-0812">Transmembrane</keyword>
<proteinExistence type="predicted"/>
<dbReference type="AlphaFoldDB" id="G2I5V4"/>
<feature type="chain" id="PRO_5003431394" evidence="2">
    <location>
        <begin position="27"/>
        <end position="102"/>
    </location>
</feature>
<dbReference type="KEGG" id="gxy:GLX_10890"/>
<evidence type="ECO:0000313" key="4">
    <source>
        <dbReference type="Proteomes" id="UP000009044"/>
    </source>
</evidence>
<gene>
    <name evidence="3" type="ordered locus">GLX_10890</name>
</gene>
<protein>
    <submittedName>
        <fullName evidence="3">Uncharacterized protein</fullName>
    </submittedName>
</protein>
<evidence type="ECO:0000256" key="2">
    <source>
        <dbReference type="SAM" id="SignalP"/>
    </source>
</evidence>
<keyword evidence="2" id="KW-0732">Signal</keyword>
<evidence type="ECO:0000313" key="3">
    <source>
        <dbReference type="EMBL" id="BAK83501.1"/>
    </source>
</evidence>
<dbReference type="HOGENOM" id="CLU_2302148_0_0_5"/>
<dbReference type="PATRIC" id="fig|634177.7.peg.1252"/>
<dbReference type="Proteomes" id="UP000009044">
    <property type="component" value="Chromosome"/>
</dbReference>
<feature type="signal peptide" evidence="2">
    <location>
        <begin position="1"/>
        <end position="26"/>
    </location>
</feature>
<sequence length="102" mass="10204">MKNTRCIATGLMVLAGLAVAAPQAHAHGRGGPGDAFVGGLIGGVVGGVVGGAMMEAYGPPPPPPPPVYYPPVPPMVYYGPPPPPPPVMAYGPYGPGPGRPYY</sequence>
<dbReference type="EMBL" id="AP012159">
    <property type="protein sequence ID" value="BAK83501.1"/>
    <property type="molecule type" value="Genomic_DNA"/>
</dbReference>
<keyword evidence="1" id="KW-0472">Membrane</keyword>
<organism evidence="3 4">
    <name type="scientific">Komagataeibacter medellinensis (strain NBRC 3288 / BCRC 11682 / LMG 1693 / Kondo 51)</name>
    <name type="common">Gluconacetobacter medellinensis</name>
    <dbReference type="NCBI Taxonomy" id="634177"/>
    <lineage>
        <taxon>Bacteria</taxon>
        <taxon>Pseudomonadati</taxon>
        <taxon>Pseudomonadota</taxon>
        <taxon>Alphaproteobacteria</taxon>
        <taxon>Acetobacterales</taxon>
        <taxon>Acetobacteraceae</taxon>
        <taxon>Komagataeibacter</taxon>
    </lineage>
</organism>
<feature type="transmembrane region" description="Helical" evidence="1">
    <location>
        <begin position="36"/>
        <end position="54"/>
    </location>
</feature>
<name>G2I5V4_KOMMN</name>
<accession>G2I5V4</accession>
<dbReference type="RefSeq" id="WP_014105049.1">
    <property type="nucleotide sequence ID" value="NC_016027.1"/>
</dbReference>
<keyword evidence="1" id="KW-1133">Transmembrane helix</keyword>
<evidence type="ECO:0000256" key="1">
    <source>
        <dbReference type="SAM" id="Phobius"/>
    </source>
</evidence>